<reference evidence="1" key="1">
    <citation type="submission" date="2023-01" db="EMBL/GenBank/DDBJ databases">
        <title>Complete genome sequence of Planctobacterium marinum strain Dej080120_11.</title>
        <authorList>
            <person name="Ueki S."/>
            <person name="Maruyama F."/>
        </authorList>
    </citation>
    <scope>NUCLEOTIDE SEQUENCE</scope>
    <source>
        <strain evidence="1">Dej080120_11</strain>
    </source>
</reference>
<proteinExistence type="predicted"/>
<dbReference type="SUPFAM" id="SSF53335">
    <property type="entry name" value="S-adenosyl-L-methionine-dependent methyltransferases"/>
    <property type="match status" value="1"/>
</dbReference>
<dbReference type="EMBL" id="AP027272">
    <property type="protein sequence ID" value="BDX07901.1"/>
    <property type="molecule type" value="Genomic_DNA"/>
</dbReference>
<evidence type="ECO:0008006" key="3">
    <source>
        <dbReference type="Google" id="ProtNLM"/>
    </source>
</evidence>
<protein>
    <recommendedName>
        <fullName evidence="3">Phytanoyl-CoA dioxygenase</fullName>
    </recommendedName>
</protein>
<organism evidence="1 2">
    <name type="scientific">Planctobacterium marinum</name>
    <dbReference type="NCBI Taxonomy" id="1631968"/>
    <lineage>
        <taxon>Bacteria</taxon>
        <taxon>Pseudomonadati</taxon>
        <taxon>Pseudomonadota</taxon>
        <taxon>Gammaproteobacteria</taxon>
        <taxon>Alteromonadales</taxon>
        <taxon>Alteromonadaceae</taxon>
        <taxon>Planctobacterium</taxon>
    </lineage>
</organism>
<gene>
    <name evidence="1" type="ORF">MACH26_34220</name>
</gene>
<evidence type="ECO:0000313" key="2">
    <source>
        <dbReference type="Proteomes" id="UP001333710"/>
    </source>
</evidence>
<dbReference type="InterPro" id="IPR029063">
    <property type="entry name" value="SAM-dependent_MTases_sf"/>
</dbReference>
<accession>A0AA48HN85</accession>
<dbReference type="Gene3D" id="3.40.50.150">
    <property type="entry name" value="Vaccinia Virus protein VP39"/>
    <property type="match status" value="1"/>
</dbReference>
<dbReference type="Proteomes" id="UP001333710">
    <property type="component" value="Chromosome"/>
</dbReference>
<dbReference type="KEGG" id="pmaw:MACH26_34220"/>
<sequence>MSQTDFHKQETAMNELFTALDAILKLHGSATDHEFGETGMLISSRGAASCLTGTARTLCYWHSLLVAIEKLQTDRHEPLRMLYPGSGPFATLILPLLLGKVTGRIEIHLIEINNQSLASLANFLNLIQRPNVKCHIHHCDILEFDSTALFDLMISEVMLSSLQTEGQVAITYHLSQFLAPHAILIPEAINVDLCWSDVTKEFSFVDSHRKPGRGLSLKQLSPFRKTLTPLIRLDKNVRQRYKREGEYLLLQRVEFKKKWPDTGAVICTTNIQFIDDIRLDEYQNGLTSPIVMADPGCVSGVPLEIKFRMLKMPGYKFVPIDAKSD</sequence>
<evidence type="ECO:0000313" key="1">
    <source>
        <dbReference type="EMBL" id="BDX07901.1"/>
    </source>
</evidence>
<dbReference type="AlphaFoldDB" id="A0AA48HN85"/>
<keyword evidence="2" id="KW-1185">Reference proteome</keyword>
<name>A0AA48HN85_9ALTE</name>